<reference evidence="2" key="1">
    <citation type="submission" date="2020-10" db="EMBL/GenBank/DDBJ databases">
        <authorList>
            <person name="Gilroy R."/>
        </authorList>
    </citation>
    <scope>NUCLEOTIDE SEQUENCE</scope>
    <source>
        <strain evidence="2">CHK178-757</strain>
    </source>
</reference>
<dbReference type="InterPro" id="IPR046283">
    <property type="entry name" value="DUF6320"/>
</dbReference>
<keyword evidence="1" id="KW-0472">Membrane</keyword>
<feature type="transmembrane region" description="Helical" evidence="1">
    <location>
        <begin position="542"/>
        <end position="561"/>
    </location>
</feature>
<feature type="transmembrane region" description="Helical" evidence="1">
    <location>
        <begin position="567"/>
        <end position="586"/>
    </location>
</feature>
<evidence type="ECO:0000256" key="1">
    <source>
        <dbReference type="SAM" id="Phobius"/>
    </source>
</evidence>
<dbReference type="PANTHER" id="PTHR28037:SF1">
    <property type="entry name" value="ALCOHOL O-ACETYLTRANSFERASE 1-RELATED"/>
    <property type="match status" value="1"/>
</dbReference>
<proteinExistence type="predicted"/>
<reference evidence="2" key="2">
    <citation type="journal article" date="2021" name="PeerJ">
        <title>Extensive microbial diversity within the chicken gut microbiome revealed by metagenomics and culture.</title>
        <authorList>
            <person name="Gilroy R."/>
            <person name="Ravi A."/>
            <person name="Getino M."/>
            <person name="Pursley I."/>
            <person name="Horton D.L."/>
            <person name="Alikhan N.F."/>
            <person name="Baker D."/>
            <person name="Gharbi K."/>
            <person name="Hall N."/>
            <person name="Watson M."/>
            <person name="Adriaenssens E.M."/>
            <person name="Foster-Nyarko E."/>
            <person name="Jarju S."/>
            <person name="Secka A."/>
            <person name="Antonio M."/>
            <person name="Oren A."/>
            <person name="Chaudhuri R.R."/>
            <person name="La Ragione R."/>
            <person name="Hildebrand F."/>
            <person name="Pallen M.J."/>
        </authorList>
    </citation>
    <scope>NUCLEOTIDE SEQUENCE</scope>
    <source>
        <strain evidence="2">CHK178-757</strain>
    </source>
</reference>
<feature type="transmembrane region" description="Helical" evidence="1">
    <location>
        <begin position="431"/>
        <end position="451"/>
    </location>
</feature>
<feature type="transmembrane region" description="Helical" evidence="1">
    <location>
        <begin position="487"/>
        <end position="504"/>
    </location>
</feature>
<accession>A0A9D1F6W1</accession>
<feature type="transmembrane region" description="Helical" evidence="1">
    <location>
        <begin position="510"/>
        <end position="530"/>
    </location>
</feature>
<dbReference type="PANTHER" id="PTHR28037">
    <property type="entry name" value="ALCOHOL O-ACETYLTRANSFERASE 1-RELATED"/>
    <property type="match status" value="1"/>
</dbReference>
<comment type="caution">
    <text evidence="2">The sequence shown here is derived from an EMBL/GenBank/DDBJ whole genome shotgun (WGS) entry which is preliminary data.</text>
</comment>
<dbReference type="InterPro" id="IPR010828">
    <property type="entry name" value="Atf2/Sli1-like"/>
</dbReference>
<keyword evidence="1" id="KW-0812">Transmembrane</keyword>
<dbReference type="Pfam" id="PF19845">
    <property type="entry name" value="DUF6320"/>
    <property type="match status" value="1"/>
</dbReference>
<dbReference type="AlphaFoldDB" id="A0A9D1F6W1"/>
<keyword evidence="1" id="KW-1133">Transmembrane helix</keyword>
<gene>
    <name evidence="2" type="ORF">IAB46_12170</name>
</gene>
<evidence type="ECO:0000313" key="3">
    <source>
        <dbReference type="Proteomes" id="UP000823927"/>
    </source>
</evidence>
<feature type="transmembrane region" description="Helical" evidence="1">
    <location>
        <begin position="457"/>
        <end position="478"/>
    </location>
</feature>
<evidence type="ECO:0000313" key="2">
    <source>
        <dbReference type="EMBL" id="HIS48287.1"/>
    </source>
</evidence>
<protein>
    <submittedName>
        <fullName evidence="2">Alcohol acetyltransferase</fullName>
    </submittedName>
</protein>
<organism evidence="2 3">
    <name type="scientific">Candidatus Scybalocola faecigallinarum</name>
    <dbReference type="NCBI Taxonomy" id="2840941"/>
    <lineage>
        <taxon>Bacteria</taxon>
        <taxon>Bacillati</taxon>
        <taxon>Bacillota</taxon>
        <taxon>Clostridia</taxon>
        <taxon>Lachnospirales</taxon>
        <taxon>Lachnospiraceae</taxon>
        <taxon>Lachnospiraceae incertae sedis</taxon>
        <taxon>Candidatus Scybalocola (ex Gilroy et al. 2021)</taxon>
    </lineage>
</organism>
<dbReference type="SUPFAM" id="SSF52777">
    <property type="entry name" value="CoA-dependent acyltransferases"/>
    <property type="match status" value="1"/>
</dbReference>
<name>A0A9D1F6W1_9FIRM</name>
<dbReference type="Pfam" id="PF07247">
    <property type="entry name" value="AATase"/>
    <property type="match status" value="1"/>
</dbReference>
<dbReference type="InterPro" id="IPR052058">
    <property type="entry name" value="Alcohol_O-acetyltransferase"/>
</dbReference>
<sequence>MKEKEQSRWRKLDNAAQAFPAATDKKDTRVFRFYCQLGETVDGDLLQEALDKTVEKYPVFQAVLRKGLFWFYLEHRDIRARAKAETKKPCSRIYMPDAKKLLFEVTYYKNRINLEVFHALSDGTGSIRFLRELVKNYLILAHKELEDIPLEDESETLSDFEEDSFSQYYYAGRPKAEKPGPKAFQLPGPKLERSDMEITEMVVPVSQILEKARSYGVSMTVFLTSIFMCAIHEEMTARQQRRPVTIMVPVDLRQYFPSSSMTNFWGWLEAGYHFHGETSFEDVLTQTKQFFEKELVKERVASRMNDYIRLEKNPFLRAVPLEIKNLFLQAGTRLRSGNITAILSNVGKIKMPQPYAPLIQRFGVFTSTDKMQLCACSYGDELVLGFSSKLMSTNIQRNFARMLKDEGISCEISENVFPPQDTQPRYPGRQAFQWFSFAAITAAVVCIMANIMIDAFIWAPFACGGILCLWVCGAVGYVKRRNILKNLMWQVVIATLFCVAWDLITGWRGWSVDFVFPIAVCGVLLAMFIIARVRHLETPEYLIYFIMDTVLGLVPLVLYAAGVVHFIYPSIICGGICFLTLVRLLIFRYRDMSSELHKKFRL</sequence>
<dbReference type="Proteomes" id="UP000823927">
    <property type="component" value="Unassembled WGS sequence"/>
</dbReference>
<dbReference type="EMBL" id="DVIT01000051">
    <property type="protein sequence ID" value="HIS48287.1"/>
    <property type="molecule type" value="Genomic_DNA"/>
</dbReference>